<dbReference type="EMBL" id="JUFX02000002">
    <property type="protein sequence ID" value="KPH88800.1"/>
    <property type="molecule type" value="Genomic_DNA"/>
</dbReference>
<dbReference type="Proteomes" id="UP000031553">
    <property type="component" value="Unassembled WGS sequence"/>
</dbReference>
<proteinExistence type="predicted"/>
<comment type="caution">
    <text evidence="1">The sequence shown here is derived from an EMBL/GenBank/DDBJ whole genome shotgun (WGS) entry which is preliminary data.</text>
</comment>
<dbReference type="AlphaFoldDB" id="A0A0C1RNT0"/>
<evidence type="ECO:0000313" key="2">
    <source>
        <dbReference type="EMBL" id="KPH88800.1"/>
    </source>
</evidence>
<evidence type="ECO:0000313" key="3">
    <source>
        <dbReference type="Proteomes" id="UP000031553"/>
    </source>
</evidence>
<name>A0A0C1RNT0_9PROT</name>
<evidence type="ECO:0000313" key="1">
    <source>
        <dbReference type="EMBL" id="KPH85628.1"/>
    </source>
</evidence>
<gene>
    <name evidence="2" type="ORF">GLUCOINTEAF2_0201343</name>
    <name evidence="1" type="ORF">GLUCOINTEAF2_0203280</name>
</gene>
<dbReference type="EMBL" id="JUFX02000231">
    <property type="protein sequence ID" value="KPH85628.1"/>
    <property type="molecule type" value="Genomic_DNA"/>
</dbReference>
<sequence>MACFEQGPIERASVEAVFALGDGHAGPLRAYGVHDPVDVESLVSKNSFKISWFEKRRNADRIVMLAGDKREADQITQGVGHGDDLR</sequence>
<protein>
    <submittedName>
        <fullName evidence="1">Uncharacterized protein</fullName>
    </submittedName>
</protein>
<accession>A0A0C1RNT0</accession>
<organism evidence="1 3">
    <name type="scientific">Komagataeibacter intermedius AF2</name>
    <dbReference type="NCBI Taxonomy" id="1458464"/>
    <lineage>
        <taxon>Bacteria</taxon>
        <taxon>Pseudomonadati</taxon>
        <taxon>Pseudomonadota</taxon>
        <taxon>Alphaproteobacteria</taxon>
        <taxon>Acetobacterales</taxon>
        <taxon>Acetobacteraceae</taxon>
        <taxon>Komagataeibacter</taxon>
    </lineage>
</organism>
<reference evidence="1 3" key="1">
    <citation type="submission" date="2015-07" db="EMBL/GenBank/DDBJ databases">
        <title>Draft Genome Sequence of Komagataeibacter intermedius Strain AF2, Isolated from Kombucha Tea.</title>
        <authorList>
            <person name="Santos R.A."/>
            <person name="Berretta A.A."/>
            <person name="Barud H.S."/>
            <person name="Ribeiro S.J."/>
            <person name="Gonzalez-Garcia L.N."/>
            <person name="Zucchi T.D."/>
            <person name="Goldman G.H."/>
            <person name="Riano-Pachon D.M."/>
        </authorList>
    </citation>
    <scope>NUCLEOTIDE SEQUENCE [LARGE SCALE GENOMIC DNA]</scope>
    <source>
        <strain evidence="1 3">AF2</strain>
    </source>
</reference>